<name>A0A1I7GM62_9FLAO</name>
<dbReference type="NCBIfam" id="TIGR03514">
    <property type="entry name" value="GldB_lipo"/>
    <property type="match status" value="1"/>
</dbReference>
<accession>A0A1I7GM62</accession>
<dbReference type="Pfam" id="PF25594">
    <property type="entry name" value="GldB_lipo"/>
    <property type="match status" value="1"/>
</dbReference>
<sequence>MKKIAAILCLLLLFSCNKTSKIEKEISTIPVDFSVLRFDLDYKKAKPSDLPVLKEKYPYMFSKQFPDSVWVARMTDTLQQELFTEVENKFPNFDNQKETLKKFFQHVKYYFPEETIPTVVTVTSDVDYRNQVFYTNDFLIIALDTYLGGNHRFYDGIQQYISKTLDPKYMIVDVARAFSERHVSAPNSRTFLASMIYQGKKMFLEDKLLPFKTSAEKMEYSNKEYEFAIENEAMIWQYFVENELLYDTSPKTLERFIYNAPFSKFYLPVDNESPGRLGVFIGAQIVSSYMQNNDVSLQQMLNTSSEEIFKNAQYKPKK</sequence>
<dbReference type="RefSeq" id="WP_093024757.1">
    <property type="nucleotide sequence ID" value="NZ_FPBK01000005.1"/>
</dbReference>
<dbReference type="InterPro" id="IPR019853">
    <property type="entry name" value="GldB-like"/>
</dbReference>
<protein>
    <submittedName>
        <fullName evidence="2">Gliding motility-associated lipoprotein GldB</fullName>
    </submittedName>
</protein>
<keyword evidence="2" id="KW-0449">Lipoprotein</keyword>
<keyword evidence="1" id="KW-0732">Signal</keyword>
<dbReference type="PROSITE" id="PS51257">
    <property type="entry name" value="PROKAR_LIPOPROTEIN"/>
    <property type="match status" value="1"/>
</dbReference>
<gene>
    <name evidence="2" type="ORF">SAMN05216480_10586</name>
</gene>
<evidence type="ECO:0000313" key="3">
    <source>
        <dbReference type="Proteomes" id="UP000199138"/>
    </source>
</evidence>
<dbReference type="AlphaFoldDB" id="A0A1I7GM62"/>
<organism evidence="2 3">
    <name type="scientific">Pustulibacterium marinum</name>
    <dbReference type="NCBI Taxonomy" id="1224947"/>
    <lineage>
        <taxon>Bacteria</taxon>
        <taxon>Pseudomonadati</taxon>
        <taxon>Bacteroidota</taxon>
        <taxon>Flavobacteriia</taxon>
        <taxon>Flavobacteriales</taxon>
        <taxon>Flavobacteriaceae</taxon>
        <taxon>Pustulibacterium</taxon>
    </lineage>
</organism>
<keyword evidence="3" id="KW-1185">Reference proteome</keyword>
<evidence type="ECO:0000256" key="1">
    <source>
        <dbReference type="SAM" id="SignalP"/>
    </source>
</evidence>
<evidence type="ECO:0000313" key="2">
    <source>
        <dbReference type="EMBL" id="SFU49592.1"/>
    </source>
</evidence>
<proteinExistence type="predicted"/>
<feature type="chain" id="PRO_5011642496" evidence="1">
    <location>
        <begin position="21"/>
        <end position="318"/>
    </location>
</feature>
<feature type="signal peptide" evidence="1">
    <location>
        <begin position="1"/>
        <end position="20"/>
    </location>
</feature>
<dbReference type="OrthoDB" id="976022at2"/>
<dbReference type="Proteomes" id="UP000199138">
    <property type="component" value="Unassembled WGS sequence"/>
</dbReference>
<reference evidence="2 3" key="1">
    <citation type="submission" date="2016-10" db="EMBL/GenBank/DDBJ databases">
        <authorList>
            <person name="de Groot N.N."/>
        </authorList>
    </citation>
    <scope>NUCLEOTIDE SEQUENCE [LARGE SCALE GENOMIC DNA]</scope>
    <source>
        <strain evidence="2 3">CGMCC 1.12333</strain>
    </source>
</reference>
<dbReference type="EMBL" id="FPBK01000005">
    <property type="protein sequence ID" value="SFU49592.1"/>
    <property type="molecule type" value="Genomic_DNA"/>
</dbReference>
<dbReference type="STRING" id="1224947.SAMN05216480_10586"/>